<evidence type="ECO:0000256" key="8">
    <source>
        <dbReference type="ARBA" id="ARBA00023242"/>
    </source>
</evidence>
<evidence type="ECO:0000256" key="9">
    <source>
        <dbReference type="SAM" id="MobiDB-lite"/>
    </source>
</evidence>
<evidence type="ECO:0000259" key="10">
    <source>
        <dbReference type="PROSITE" id="PS50172"/>
    </source>
</evidence>
<dbReference type="InterPro" id="IPR057595">
    <property type="entry name" value="TopB1_SLF1_BRCT"/>
</dbReference>
<dbReference type="OrthoDB" id="251770at2759"/>
<gene>
    <name evidence="11" type="primary">TOPBP1</name>
    <name evidence="11" type="ORF">Anas_01278</name>
</gene>
<dbReference type="GO" id="GO:0005813">
    <property type="term" value="C:centrosome"/>
    <property type="evidence" value="ECO:0007669"/>
    <property type="project" value="UniProtKB-SubCell"/>
</dbReference>
<dbReference type="FunFam" id="3.40.50.10190:FF:000018">
    <property type="entry name" value="DNA topoisomerase 2-binding protein 1"/>
    <property type="match status" value="1"/>
</dbReference>
<feature type="compositionally biased region" description="Polar residues" evidence="9">
    <location>
        <begin position="360"/>
        <end position="370"/>
    </location>
</feature>
<organism evidence="11 12">
    <name type="scientific">Armadillidium nasatum</name>
    <dbReference type="NCBI Taxonomy" id="96803"/>
    <lineage>
        <taxon>Eukaryota</taxon>
        <taxon>Metazoa</taxon>
        <taxon>Ecdysozoa</taxon>
        <taxon>Arthropoda</taxon>
        <taxon>Crustacea</taxon>
        <taxon>Multicrustacea</taxon>
        <taxon>Malacostraca</taxon>
        <taxon>Eumalacostraca</taxon>
        <taxon>Peracarida</taxon>
        <taxon>Isopoda</taxon>
        <taxon>Oniscidea</taxon>
        <taxon>Crinocheta</taxon>
        <taxon>Armadillidiidae</taxon>
        <taxon>Armadillidium</taxon>
    </lineage>
</organism>
<dbReference type="Pfam" id="PF00533">
    <property type="entry name" value="BRCT"/>
    <property type="match status" value="2"/>
</dbReference>
<feature type="domain" description="BRCT" evidence="10">
    <location>
        <begin position="94"/>
        <end position="183"/>
    </location>
</feature>
<evidence type="ECO:0000256" key="1">
    <source>
        <dbReference type="ARBA" id="ARBA00004123"/>
    </source>
</evidence>
<reference evidence="11 12" key="1">
    <citation type="journal article" date="2019" name="PLoS Biol.">
        <title>Sex chromosomes control vertical transmission of feminizing Wolbachia symbionts in an isopod.</title>
        <authorList>
            <person name="Becking T."/>
            <person name="Chebbi M.A."/>
            <person name="Giraud I."/>
            <person name="Moumen B."/>
            <person name="Laverre T."/>
            <person name="Caubet Y."/>
            <person name="Peccoud J."/>
            <person name="Gilbert C."/>
            <person name="Cordaux R."/>
        </authorList>
    </citation>
    <scope>NUCLEOTIDE SEQUENCE [LARGE SCALE GENOMIC DNA]</scope>
    <source>
        <strain evidence="11">ANa2</strain>
        <tissue evidence="11">Whole body excluding digestive tract and cuticle</tissue>
    </source>
</reference>
<dbReference type="GO" id="GO:0005634">
    <property type="term" value="C:nucleus"/>
    <property type="evidence" value="ECO:0007669"/>
    <property type="project" value="UniProtKB-SubCell"/>
</dbReference>
<feature type="compositionally biased region" description="Basic residues" evidence="9">
    <location>
        <begin position="919"/>
        <end position="928"/>
    </location>
</feature>
<dbReference type="GO" id="GO:0006270">
    <property type="term" value="P:DNA replication initiation"/>
    <property type="evidence" value="ECO:0007669"/>
    <property type="project" value="TreeGrafter"/>
</dbReference>
<sequence length="1321" mass="148929">MAMHEMVITSTGFERDEKIHIQKLVEKMCGIYSNSFHEGITHLIAKAVGTKKYLVAMEKEIPVMTEEWVEAVWKLSNEESDENVSATHEQFIKYSCPVFRGLIICVSQMPRKEKDMIKNIIEKNGGTYAPNLEMSVTSLLITATADGEKYKHATQWRIPCVKQDWLHDSIERGFALPSDNYTIKKEPKSSTPTNLHSSRVVGPPDVSICSTILHDSSTLNVNETRDQELSLFLRKPPDSNATAGVSALEEIDLQEVLKAGHFLDGCKIFASGFDPSLNEKLRRIFNLGGAIRLNNMSEAVTHVVVGKHVDEHLNVIKDWPVKPYVVTGEWLVECIKNKKVVEEEKFLYLKPDNVMKTLSPLPSATQTSLKDQGKEQGTENDDHTYVDEELMNQYMSDKNLNSARKSVGDKSVDCSTLPDTQQSSYGGMFKGLTFTVSGYSEDIEEQLIELICENGGEVLDVKTSKAVKYAIVSLEGEGVFVPNASNYITHIYLEDCFEQESLMPVEYYHMPFPWPSNSTVLRDCVLATSTYKGKERAYISHMATTMGALCQDMFSKRSNLSKGIRASTHLLCPSPQGSKYVAAKKWGIPAVTKDWLLMCAFEGSKVHEQSYSVEQDPRIVNGKEVILSILKRADKLSGDSPTAISFTHSKGFAVPLNKQVQNIKNQISNEEQIQTPDADTIRKMYPTPGGASVANDSIDEMPTPDTPYGSTWYKNPPPRIRKGLKRVLDSMPDNGSEKKKPYMSPTTPEEFYFKKHTENLKKIVANNPFPEPPNFNNDESFSSDQNQRNKKSPEKDETTQEAESTVPADHHGPLTGVVVYSSRKLADSQKELYKVVTDLGGDYRWTYDSSVTHFLHYGRMNDTNKEFRIARDEGKFIVAPDWVWMCRDEGKRIDESLFPHVHNPKMSLSIISTKSSPVKGRKKGRKKKMEGMVMESQFEEDCEDDAEDGEDEQRNRTIVQNVNKETEDKSRESLAKELEELENLAAVTIGGQRKSLNSSTRNKNLRDADTLKNKPSRSPSTQQRQTGNTETESQNTAITWDDPQEREARARLEVALVGDTEDILARRQIEEIYNEDKENSIKEANISSNTAPSEAVEESPKYIIALSGMSDEDKEKYTNIVNCLRGSTIEGKHFDPSITHIISQKPSRSEKHLAAIASGKWILYRSFLDFSEKAGHFVEEAPHEWGNPSARLLPPLPEESTEGKLSFAAHRWRIHFGEKGFGAFHNMKVMFYSSKDRVAAFTRLIEAGGGEVIKDLDYVDEVTHCFVEMNKAPKTDLAIFASRNIPCLPPMYLNEFLINYPPPDEMESCIQEYKDILNNMT</sequence>
<dbReference type="PROSITE" id="PS50172">
    <property type="entry name" value="BRCT"/>
    <property type="match status" value="6"/>
</dbReference>
<dbReference type="CDD" id="cd17728">
    <property type="entry name" value="BRCT_TopBP1_rpt8"/>
    <property type="match status" value="1"/>
</dbReference>
<comment type="caution">
    <text evidence="11">The sequence shown here is derived from an EMBL/GenBank/DDBJ whole genome shotgun (WGS) entry which is preliminary data.</text>
</comment>
<dbReference type="SUPFAM" id="SSF52113">
    <property type="entry name" value="BRCT domain"/>
    <property type="match status" value="7"/>
</dbReference>
<feature type="region of interest" description="Disordered" evidence="9">
    <location>
        <begin position="992"/>
        <end position="1046"/>
    </location>
</feature>
<evidence type="ECO:0000313" key="12">
    <source>
        <dbReference type="Proteomes" id="UP000326759"/>
    </source>
</evidence>
<keyword evidence="11" id="KW-0413">Isomerase</keyword>
<evidence type="ECO:0000256" key="6">
    <source>
        <dbReference type="ARBA" id="ARBA00023204"/>
    </source>
</evidence>
<dbReference type="Pfam" id="PF12738">
    <property type="entry name" value="PTCB-BRCT"/>
    <property type="match status" value="3"/>
</dbReference>
<evidence type="ECO:0000256" key="3">
    <source>
        <dbReference type="ARBA" id="ARBA00022490"/>
    </source>
</evidence>
<dbReference type="Proteomes" id="UP000326759">
    <property type="component" value="Unassembled WGS sequence"/>
</dbReference>
<evidence type="ECO:0000256" key="2">
    <source>
        <dbReference type="ARBA" id="ARBA00004300"/>
    </source>
</evidence>
<evidence type="ECO:0000256" key="7">
    <source>
        <dbReference type="ARBA" id="ARBA00023212"/>
    </source>
</evidence>
<proteinExistence type="predicted"/>
<dbReference type="Pfam" id="PF23294">
    <property type="entry name" value="BRCT_TopB1_SLF1"/>
    <property type="match status" value="1"/>
</dbReference>
<dbReference type="GO" id="GO:0007095">
    <property type="term" value="P:mitotic G2 DNA damage checkpoint signaling"/>
    <property type="evidence" value="ECO:0007669"/>
    <property type="project" value="TreeGrafter"/>
</dbReference>
<feature type="region of interest" description="Disordered" evidence="9">
    <location>
        <begin position="915"/>
        <end position="971"/>
    </location>
</feature>
<evidence type="ECO:0000256" key="4">
    <source>
        <dbReference type="ARBA" id="ARBA00022737"/>
    </source>
</evidence>
<feature type="domain" description="BRCT" evidence="10">
    <location>
        <begin position="516"/>
        <end position="613"/>
    </location>
</feature>
<dbReference type="PANTHER" id="PTHR13561:SF20">
    <property type="entry name" value="DNA TOPOISOMERASE 2-BINDING PROTEIN 1"/>
    <property type="match status" value="1"/>
</dbReference>
<protein>
    <submittedName>
        <fullName evidence="11">DNA topoisomerase 2-binding protein 1</fullName>
    </submittedName>
</protein>
<feature type="compositionally biased region" description="Acidic residues" evidence="9">
    <location>
        <begin position="937"/>
        <end position="951"/>
    </location>
</feature>
<dbReference type="InterPro" id="IPR001357">
    <property type="entry name" value="BRCT_dom"/>
</dbReference>
<keyword evidence="6" id="KW-0234">DNA repair</keyword>
<evidence type="ECO:0000256" key="5">
    <source>
        <dbReference type="ARBA" id="ARBA00022763"/>
    </source>
</evidence>
<feature type="domain" description="BRCT" evidence="10">
    <location>
        <begin position="809"/>
        <end position="900"/>
    </location>
</feature>
<feature type="compositionally biased region" description="Basic and acidic residues" evidence="9">
    <location>
        <begin position="371"/>
        <end position="382"/>
    </location>
</feature>
<feature type="domain" description="BRCT" evidence="10">
    <location>
        <begin position="424"/>
        <end position="510"/>
    </location>
</feature>
<dbReference type="Pfam" id="PF16589">
    <property type="entry name" value="BRCT_2"/>
    <property type="match status" value="1"/>
</dbReference>
<dbReference type="CDD" id="cd17727">
    <property type="entry name" value="BRCT_TopBP1_rpt6"/>
    <property type="match status" value="1"/>
</dbReference>
<dbReference type="GO" id="GO:0033314">
    <property type="term" value="P:mitotic DNA replication checkpoint signaling"/>
    <property type="evidence" value="ECO:0007669"/>
    <property type="project" value="TreeGrafter"/>
</dbReference>
<dbReference type="InterPro" id="IPR036420">
    <property type="entry name" value="BRCT_dom_sf"/>
</dbReference>
<keyword evidence="7" id="KW-0206">Cytoskeleton</keyword>
<name>A0A5N5T1Y2_9CRUS</name>
<dbReference type="CDD" id="cd17731">
    <property type="entry name" value="BRCT_TopBP1_rpt2_like"/>
    <property type="match status" value="1"/>
</dbReference>
<dbReference type="CDD" id="cd17718">
    <property type="entry name" value="BRCT_TopBP1_rpt3"/>
    <property type="match status" value="1"/>
</dbReference>
<dbReference type="FunFam" id="3.40.50.10190:FF:000010">
    <property type="entry name" value="DNA topoisomerase II binding protein 1"/>
    <property type="match status" value="1"/>
</dbReference>
<dbReference type="PANTHER" id="PTHR13561">
    <property type="entry name" value="DNA REPLICATION REGULATOR DPB11-RELATED"/>
    <property type="match status" value="1"/>
</dbReference>
<dbReference type="InterPro" id="IPR059215">
    <property type="entry name" value="BRCT2_TopBP1-like"/>
</dbReference>
<feature type="domain" description="BRCT" evidence="10">
    <location>
        <begin position="1"/>
        <end position="69"/>
    </location>
</feature>
<accession>A0A5N5T1Y2</accession>
<feature type="compositionally biased region" description="Polar residues" evidence="9">
    <location>
        <begin position="1016"/>
        <end position="1038"/>
    </location>
</feature>
<dbReference type="Gene3D" id="3.40.50.10190">
    <property type="entry name" value="BRCT domain"/>
    <property type="match status" value="8"/>
</dbReference>
<keyword evidence="3" id="KW-0963">Cytoplasm</keyword>
<comment type="subcellular location">
    <subcellularLocation>
        <location evidence="2">Cytoplasm</location>
        <location evidence="2">Cytoskeleton</location>
        <location evidence="2">Microtubule organizing center</location>
        <location evidence="2">Centrosome</location>
    </subcellularLocation>
    <subcellularLocation>
        <location evidence="1">Nucleus</location>
    </subcellularLocation>
</comment>
<feature type="domain" description="BRCT" evidence="10">
    <location>
        <begin position="258"/>
        <end position="348"/>
    </location>
</feature>
<keyword evidence="4" id="KW-0677">Repeat</keyword>
<dbReference type="GO" id="GO:0006281">
    <property type="term" value="P:DNA repair"/>
    <property type="evidence" value="ECO:0007669"/>
    <property type="project" value="UniProtKB-KW"/>
</dbReference>
<dbReference type="GO" id="GO:0016853">
    <property type="term" value="F:isomerase activity"/>
    <property type="evidence" value="ECO:0007669"/>
    <property type="project" value="UniProtKB-KW"/>
</dbReference>
<evidence type="ECO:0000313" key="11">
    <source>
        <dbReference type="EMBL" id="KAB7500473.1"/>
    </source>
</evidence>
<dbReference type="InterPro" id="IPR049936">
    <property type="entry name" value="TopBP1_BRCT_8"/>
</dbReference>
<dbReference type="SMART" id="SM00292">
    <property type="entry name" value="BRCT"/>
    <property type="match status" value="8"/>
</dbReference>
<keyword evidence="5" id="KW-0227">DNA damage</keyword>
<feature type="region of interest" description="Disordered" evidence="9">
    <location>
        <begin position="764"/>
        <end position="813"/>
    </location>
</feature>
<dbReference type="EMBL" id="SEYY01013848">
    <property type="protein sequence ID" value="KAB7500473.1"/>
    <property type="molecule type" value="Genomic_DNA"/>
</dbReference>
<feature type="region of interest" description="Disordered" evidence="9">
    <location>
        <begin position="359"/>
        <end position="382"/>
    </location>
</feature>
<dbReference type="CDD" id="cd17738">
    <property type="entry name" value="BRCT_TopBP1_rpt7"/>
    <property type="match status" value="1"/>
</dbReference>
<keyword evidence="8" id="KW-0539">Nucleus</keyword>
<keyword evidence="12" id="KW-1185">Reference proteome</keyword>